<organism evidence="1">
    <name type="scientific">Nostoc sp. 'Peltigera membranacea cyanobiont'</name>
    <dbReference type="NCBI Taxonomy" id="414689"/>
    <lineage>
        <taxon>Bacteria</taxon>
        <taxon>Bacillati</taxon>
        <taxon>Cyanobacteriota</taxon>
        <taxon>Cyanophyceae</taxon>
        <taxon>Nostocales</taxon>
        <taxon>Nostocaceae</taxon>
        <taxon>Nostoc</taxon>
        <taxon>Nostoc cyanobionts</taxon>
    </lineage>
</organism>
<dbReference type="AlphaFoldDB" id="M4T9P5"/>
<accession>M4T9P5</accession>
<name>M4T9P5_9NOSO</name>
<dbReference type="GO" id="GO:0003824">
    <property type="term" value="F:catalytic activity"/>
    <property type="evidence" value="ECO:0007669"/>
    <property type="project" value="UniProtKB-ARBA"/>
</dbReference>
<dbReference type="GO" id="GO:0006635">
    <property type="term" value="P:fatty acid beta-oxidation"/>
    <property type="evidence" value="ECO:0007669"/>
    <property type="project" value="TreeGrafter"/>
</dbReference>
<dbReference type="InterPro" id="IPR029045">
    <property type="entry name" value="ClpP/crotonase-like_dom_sf"/>
</dbReference>
<evidence type="ECO:0000313" key="1">
    <source>
        <dbReference type="EMBL" id="AGH69804.1"/>
    </source>
</evidence>
<dbReference type="Pfam" id="PF00378">
    <property type="entry name" value="ECH_1"/>
    <property type="match status" value="1"/>
</dbReference>
<protein>
    <submittedName>
        <fullName evidence="1">Enoyl-CoA hydratase</fullName>
    </submittedName>
</protein>
<reference evidence="1" key="1">
    <citation type="journal article" date="2013" name="Proc. Natl. Acad. Sci. U.S.A.">
        <title>Metagenomic natural product discovery in lichen provides evidence for a family of biosynthetic pathways in diverse symbioses.</title>
        <authorList>
            <person name="Kampa A."/>
            <person name="Gagunashvili A.N."/>
            <person name="Gulder T.A."/>
            <person name="Morinaka B.I."/>
            <person name="Daolio C."/>
            <person name="Godejohann M."/>
            <person name="Miao V.P."/>
            <person name="Piel J."/>
            <person name="Andresson O.S."/>
        </authorList>
    </citation>
    <scope>NUCLEOTIDE SEQUENCE</scope>
</reference>
<dbReference type="InterPro" id="IPR001753">
    <property type="entry name" value="Enoyl-CoA_hydra/iso"/>
</dbReference>
<sequence length="144" mass="16292">MNKGLMLGLCCDILVAAQSSRYGMVFTNMGLTPGLGMTSLLPALVGYHFASEMIVTGKLYKGRELKERGLFNYVVPVQQVMDVALDIARRIVEKPRYVIEMIKETLSLPRRQAFQDAMSREYLMYKICFTHPDTSALIEANYLD</sequence>
<dbReference type="SUPFAM" id="SSF52096">
    <property type="entry name" value="ClpP/crotonase"/>
    <property type="match status" value="1"/>
</dbReference>
<dbReference type="CDD" id="cd06558">
    <property type="entry name" value="crotonase-like"/>
    <property type="match status" value="1"/>
</dbReference>
<dbReference type="PANTHER" id="PTHR11941:SF54">
    <property type="entry name" value="ENOYL-COA HYDRATASE, MITOCHONDRIAL"/>
    <property type="match status" value="1"/>
</dbReference>
<dbReference type="PANTHER" id="PTHR11941">
    <property type="entry name" value="ENOYL-COA HYDRATASE-RELATED"/>
    <property type="match status" value="1"/>
</dbReference>
<proteinExistence type="predicted"/>
<dbReference type="Gene3D" id="3.90.226.10">
    <property type="entry name" value="2-enoyl-CoA Hydratase, Chain A, domain 1"/>
    <property type="match status" value="1"/>
</dbReference>
<dbReference type="EMBL" id="KC407995">
    <property type="protein sequence ID" value="AGH69804.1"/>
    <property type="molecule type" value="Genomic_DNA"/>
</dbReference>